<dbReference type="Pfam" id="PF03428">
    <property type="entry name" value="RP-C"/>
    <property type="match status" value="1"/>
</dbReference>
<dbReference type="Proteomes" id="UP000585437">
    <property type="component" value="Unassembled WGS sequence"/>
</dbReference>
<evidence type="ECO:0000259" key="3">
    <source>
        <dbReference type="Pfam" id="PF11800"/>
    </source>
</evidence>
<feature type="domain" description="Plasmid replication protein C C-terminal" evidence="3">
    <location>
        <begin position="302"/>
        <end position="402"/>
    </location>
</feature>
<protein>
    <submittedName>
        <fullName evidence="4">Replication initiation protein RepC</fullName>
    </submittedName>
</protein>
<keyword evidence="5" id="KW-1185">Reference proteome</keyword>
<dbReference type="NCBIfam" id="NF040974">
    <property type="entry name" value="RepABC_RepC"/>
    <property type="match status" value="1"/>
</dbReference>
<dbReference type="NCBIfam" id="NF010396">
    <property type="entry name" value="PRK13824.1"/>
    <property type="match status" value="1"/>
</dbReference>
<name>A0A7X0JMU4_9HYPH</name>
<feature type="region of interest" description="Disordered" evidence="1">
    <location>
        <begin position="404"/>
        <end position="428"/>
    </location>
</feature>
<dbReference type="InterPro" id="IPR005090">
    <property type="entry name" value="RepC_N"/>
</dbReference>
<sequence length="428" mass="47300">MSYGLLANQQKASEIRSGIKRSKWKLFRSICESRSSLGISDRALTVLDALLTFYPGDELCEDGNLIVFPSNAQLSLRARGMAPATLRRHLSMLVETGLILRKDSPNGKRYARRSSGGKLDDAFGFSLAPLLARAREIETMAAEIALSREQLKAAKERITLCRRDLAKLITFAVDEKISGDWEQAQTNLQCVLQAIPRVLTLDIAEPLLTKLSVLREEVVNQLKLNMKSPEMSANESQSERHIQDSKTNIISESEPVSKGLSTERAPEHTLANGTAIEEIDDQRDTRQKRPRLSSITTHKALPLPFVLQACTQINDYGPRGGIASWRDLITAAYVVRSTLDITPAVYERAAIVMGPENAATVLACMLERAEQITSAGGYLRDLTRRAEKGEFATAPMLMALMRGSRSKPETYPSTTSPRQGPTKTAWVC</sequence>
<feature type="compositionally biased region" description="Polar residues" evidence="1">
    <location>
        <begin position="411"/>
        <end position="422"/>
    </location>
</feature>
<evidence type="ECO:0000259" key="2">
    <source>
        <dbReference type="Pfam" id="PF03428"/>
    </source>
</evidence>
<feature type="region of interest" description="Disordered" evidence="1">
    <location>
        <begin position="228"/>
        <end position="294"/>
    </location>
</feature>
<evidence type="ECO:0000313" key="4">
    <source>
        <dbReference type="EMBL" id="MBB6509949.1"/>
    </source>
</evidence>
<dbReference type="AlphaFoldDB" id="A0A7X0JMU4"/>
<evidence type="ECO:0000256" key="1">
    <source>
        <dbReference type="SAM" id="MobiDB-lite"/>
    </source>
</evidence>
<reference evidence="4 5" key="1">
    <citation type="submission" date="2020-08" db="EMBL/GenBank/DDBJ databases">
        <title>The Agave Microbiome: Exploring the role of microbial communities in plant adaptations to desert environments.</title>
        <authorList>
            <person name="Partida-Martinez L.P."/>
        </authorList>
    </citation>
    <scope>NUCLEOTIDE SEQUENCE [LARGE SCALE GENOMIC DNA]</scope>
    <source>
        <strain evidence="4 5">AS3.12</strain>
    </source>
</reference>
<proteinExistence type="predicted"/>
<dbReference type="EMBL" id="JACHBU010000006">
    <property type="protein sequence ID" value="MBB6509949.1"/>
    <property type="molecule type" value="Genomic_DNA"/>
</dbReference>
<gene>
    <name evidence="4" type="ORF">F4695_003333</name>
</gene>
<evidence type="ECO:0000313" key="5">
    <source>
        <dbReference type="Proteomes" id="UP000585437"/>
    </source>
</evidence>
<dbReference type="InterPro" id="IPR047611">
    <property type="entry name" value="RepABC_RepC"/>
</dbReference>
<organism evidence="4 5">
    <name type="scientific">Rhizobium soli</name>
    <dbReference type="NCBI Taxonomy" id="424798"/>
    <lineage>
        <taxon>Bacteria</taxon>
        <taxon>Pseudomonadati</taxon>
        <taxon>Pseudomonadota</taxon>
        <taxon>Alphaproteobacteria</taxon>
        <taxon>Hyphomicrobiales</taxon>
        <taxon>Rhizobiaceae</taxon>
        <taxon>Rhizobium/Agrobacterium group</taxon>
        <taxon>Rhizobium</taxon>
    </lineage>
</organism>
<dbReference type="InterPro" id="IPR021760">
    <property type="entry name" value="RepC_C"/>
</dbReference>
<accession>A0A7X0JMU4</accession>
<feature type="domain" description="Plasmid replication protein C N-terminal" evidence="2">
    <location>
        <begin position="1"/>
        <end position="172"/>
    </location>
</feature>
<comment type="caution">
    <text evidence="4">The sequence shown here is derived from an EMBL/GenBank/DDBJ whole genome shotgun (WGS) entry which is preliminary data.</text>
</comment>
<dbReference type="Pfam" id="PF11800">
    <property type="entry name" value="RP-C_C"/>
    <property type="match status" value="1"/>
</dbReference>